<dbReference type="GO" id="GO:0006508">
    <property type="term" value="P:proteolysis"/>
    <property type="evidence" value="ECO:0007669"/>
    <property type="project" value="InterPro"/>
</dbReference>
<dbReference type="GO" id="GO:0016747">
    <property type="term" value="F:acyltransferase activity, transferring groups other than amino-acyl groups"/>
    <property type="evidence" value="ECO:0007669"/>
    <property type="project" value="TreeGrafter"/>
</dbReference>
<evidence type="ECO:0000313" key="4">
    <source>
        <dbReference type="Proteomes" id="UP000326396"/>
    </source>
</evidence>
<organism evidence="3 4">
    <name type="scientific">Mikania micrantha</name>
    <name type="common">bitter vine</name>
    <dbReference type="NCBI Taxonomy" id="192012"/>
    <lineage>
        <taxon>Eukaryota</taxon>
        <taxon>Viridiplantae</taxon>
        <taxon>Streptophyta</taxon>
        <taxon>Embryophyta</taxon>
        <taxon>Tracheophyta</taxon>
        <taxon>Spermatophyta</taxon>
        <taxon>Magnoliopsida</taxon>
        <taxon>eudicotyledons</taxon>
        <taxon>Gunneridae</taxon>
        <taxon>Pentapetalae</taxon>
        <taxon>asterids</taxon>
        <taxon>campanulids</taxon>
        <taxon>Asterales</taxon>
        <taxon>Asteraceae</taxon>
        <taxon>Asteroideae</taxon>
        <taxon>Heliantheae alliance</taxon>
        <taxon>Eupatorieae</taxon>
        <taxon>Mikania</taxon>
    </lineage>
</organism>
<evidence type="ECO:0000313" key="3">
    <source>
        <dbReference type="EMBL" id="KAD5317108.1"/>
    </source>
</evidence>
<reference evidence="3 4" key="1">
    <citation type="submission" date="2019-05" db="EMBL/GenBank/DDBJ databases">
        <title>Mikania micrantha, genome provides insights into the molecular mechanism of rapid growth.</title>
        <authorList>
            <person name="Liu B."/>
        </authorList>
    </citation>
    <scope>NUCLEOTIDE SEQUENCE [LARGE SCALE GENOMIC DNA]</scope>
    <source>
        <strain evidence="3">NLD-2019</strain>
        <tissue evidence="3">Leaf</tissue>
    </source>
</reference>
<accession>A0A5N6NTH5</accession>
<keyword evidence="2" id="KW-1133">Transmembrane helix</keyword>
<feature type="transmembrane region" description="Helical" evidence="2">
    <location>
        <begin position="58"/>
        <end position="78"/>
    </location>
</feature>
<dbReference type="PANTHER" id="PTHR11802:SF318">
    <property type="entry name" value="PEPTIDASE S10, SERINE CARBOXYPEPTIDASE, ALPHA_BETA HYDROLASE FOLD PROTEIN-RELATED"/>
    <property type="match status" value="1"/>
</dbReference>
<dbReference type="AlphaFoldDB" id="A0A5N6NTH5"/>
<dbReference type="PRINTS" id="PR00724">
    <property type="entry name" value="CRBOXYPTASEC"/>
</dbReference>
<dbReference type="SUPFAM" id="SSF53474">
    <property type="entry name" value="alpha/beta-Hydrolases"/>
    <property type="match status" value="1"/>
</dbReference>
<sequence>MSEQEQNMVHHLTEQHMEPRNILSSLKKQNPDNVSIRRDRLVELEAGKKKLSGETMNTLITIFFFIFLHIFTTPSASYSNSIVKNLPGFHGDLPFTLETGCSTTLLSLKETLCKTLFFRSSIHRRWPWCYCTLSFALSNRSHENQFQKFNMDKPYIRDQRNIMDQDIPAYTGFSYSKTWETSRSSDTSLAFQCYEFLQKWLLEYPRFLNNPLYIAGISYMGIVIPVTTLEIYKGNEHGSKPQLNIKGCICVSPLTDKFNDFNSRLEFAHRLALISDDIYESAKKTCNGNYINSNPNNIECSNDLQRMDECTSGLNIGNILYPVCDPVDLNPICDKAAKTYLENWANYKDVQKALHVREGTIETWHKNNESLRYDMNKEDTVYYSYDIFSSVDYHRQLIARNSQVLVLNGDHDMNFPYVGTERWIKSLDLPIESPWNPWFVNNQVAGYKTTFAKNGYTLTYATIKGAGHGVALYKPDEALAIVDAWLSSRDYLSDL</sequence>
<dbReference type="OrthoDB" id="443318at2759"/>
<proteinExistence type="inferred from homology"/>
<dbReference type="Proteomes" id="UP000326396">
    <property type="component" value="Linkage Group LG17"/>
</dbReference>
<dbReference type="PANTHER" id="PTHR11802">
    <property type="entry name" value="SERINE PROTEASE FAMILY S10 SERINE CARBOXYPEPTIDASE"/>
    <property type="match status" value="1"/>
</dbReference>
<gene>
    <name evidence="3" type="ORF">E3N88_17054</name>
</gene>
<dbReference type="GO" id="GO:0004185">
    <property type="term" value="F:serine-type carboxypeptidase activity"/>
    <property type="evidence" value="ECO:0007669"/>
    <property type="project" value="InterPro"/>
</dbReference>
<dbReference type="EMBL" id="SZYD01000009">
    <property type="protein sequence ID" value="KAD5317108.1"/>
    <property type="molecule type" value="Genomic_DNA"/>
</dbReference>
<comment type="similarity">
    <text evidence="1">Belongs to the peptidase S10 family.</text>
</comment>
<keyword evidence="2" id="KW-0472">Membrane</keyword>
<dbReference type="InterPro" id="IPR001563">
    <property type="entry name" value="Peptidase_S10"/>
</dbReference>
<dbReference type="GO" id="GO:0019748">
    <property type="term" value="P:secondary metabolic process"/>
    <property type="evidence" value="ECO:0007669"/>
    <property type="project" value="TreeGrafter"/>
</dbReference>
<dbReference type="InterPro" id="IPR029058">
    <property type="entry name" value="AB_hydrolase_fold"/>
</dbReference>
<dbReference type="Gene3D" id="3.40.50.1820">
    <property type="entry name" value="alpha/beta hydrolase"/>
    <property type="match status" value="1"/>
</dbReference>
<comment type="caution">
    <text evidence="3">The sequence shown here is derived from an EMBL/GenBank/DDBJ whole genome shotgun (WGS) entry which is preliminary data.</text>
</comment>
<dbReference type="Pfam" id="PF00450">
    <property type="entry name" value="Peptidase_S10"/>
    <property type="match status" value="1"/>
</dbReference>
<protein>
    <submittedName>
        <fullName evidence="3">Uncharacterized protein</fullName>
    </submittedName>
</protein>
<evidence type="ECO:0000256" key="1">
    <source>
        <dbReference type="ARBA" id="ARBA00009431"/>
    </source>
</evidence>
<name>A0A5N6NTH5_9ASTR</name>
<keyword evidence="2" id="KW-0812">Transmembrane</keyword>
<evidence type="ECO:0000256" key="2">
    <source>
        <dbReference type="SAM" id="Phobius"/>
    </source>
</evidence>
<keyword evidence="4" id="KW-1185">Reference proteome</keyword>